<protein>
    <recommendedName>
        <fullName evidence="4">DUF3265 domain-containing protein</fullName>
    </recommendedName>
</protein>
<evidence type="ECO:0000256" key="1">
    <source>
        <dbReference type="SAM" id="Phobius"/>
    </source>
</evidence>
<dbReference type="Proteomes" id="UP000464718">
    <property type="component" value="Chromosome i"/>
</dbReference>
<evidence type="ECO:0008006" key="4">
    <source>
        <dbReference type="Google" id="ProtNLM"/>
    </source>
</evidence>
<organism evidence="2 3">
    <name type="scientific">Vibrio parahaemolyticus</name>
    <dbReference type="NCBI Taxonomy" id="670"/>
    <lineage>
        <taxon>Bacteria</taxon>
        <taxon>Pseudomonadati</taxon>
        <taxon>Pseudomonadota</taxon>
        <taxon>Gammaproteobacteria</taxon>
        <taxon>Vibrionales</taxon>
        <taxon>Vibrionaceae</taxon>
        <taxon>Vibrio</taxon>
    </lineage>
</organism>
<evidence type="ECO:0000313" key="3">
    <source>
        <dbReference type="Proteomes" id="UP000464718"/>
    </source>
</evidence>
<dbReference type="RefSeq" id="WP_005490177.1">
    <property type="nucleotide sequence ID" value="NZ_CP010883.1"/>
</dbReference>
<dbReference type="EMBL" id="CP034298">
    <property type="protein sequence ID" value="QHH09466.1"/>
    <property type="molecule type" value="Genomic_DNA"/>
</dbReference>
<name>A0AAX1FPT3_VIBPH</name>
<keyword evidence="1" id="KW-1133">Transmembrane helix</keyword>
<reference evidence="2 3" key="1">
    <citation type="submission" date="2018-12" db="EMBL/GenBank/DDBJ databases">
        <title>Genomic insights into the evolutionary origins and pathogenicity of five Vibrio parahaemolyticus strains isolated from the shrimp with acute hepatopancreatic necrosis disease (AHPND).</title>
        <authorList>
            <person name="Yang Q."/>
            <person name="Dong X."/>
            <person name="Xie G."/>
            <person name="Fu S."/>
            <person name="Zou P."/>
            <person name="Sun J."/>
            <person name="Wang Y."/>
            <person name="Huang J."/>
        </authorList>
    </citation>
    <scope>NUCLEOTIDE SEQUENCE [LARGE SCALE GENOMIC DNA]</scope>
    <source>
        <strain evidence="2 3">20160303005-1</strain>
    </source>
</reference>
<feature type="transmembrane region" description="Helical" evidence="1">
    <location>
        <begin position="30"/>
        <end position="53"/>
    </location>
</feature>
<keyword evidence="1" id="KW-0812">Transmembrane</keyword>
<sequence length="82" mass="9571">MLRCTNKEMRKLPLFKNLANTFGARKAKRLFGLAECYVSFVPTVALLSFALSWSDTHEGFAYWHHLDTQVRKRCDYELTLTL</sequence>
<keyword evidence="1" id="KW-0472">Membrane</keyword>
<evidence type="ECO:0000313" key="2">
    <source>
        <dbReference type="EMBL" id="QHH09466.1"/>
    </source>
</evidence>
<dbReference type="AlphaFoldDB" id="A0AAX1FPT3"/>
<proteinExistence type="predicted"/>
<gene>
    <name evidence="2" type="ORF">EHC69_08790</name>
</gene>
<accession>A0AAX1FPT3</accession>